<accession>A0A6J6YHU2</accession>
<dbReference type="InterPro" id="IPR013431">
    <property type="entry name" value="Delta_60_rpt"/>
</dbReference>
<dbReference type="Gene3D" id="2.80.10.50">
    <property type="match status" value="4"/>
</dbReference>
<protein>
    <submittedName>
        <fullName evidence="1">Unannotated protein</fullName>
    </submittedName>
</protein>
<gene>
    <name evidence="1" type="ORF">UFOPK3004_01043</name>
</gene>
<proteinExistence type="predicted"/>
<name>A0A6J6YHU2_9ZZZZ</name>
<dbReference type="SUPFAM" id="SSF69322">
    <property type="entry name" value="Tricorn protease domain 2"/>
    <property type="match status" value="1"/>
</dbReference>
<dbReference type="Pfam" id="PF17164">
    <property type="entry name" value="DUF5122"/>
    <property type="match status" value="9"/>
</dbReference>
<dbReference type="NCBIfam" id="TIGR02608">
    <property type="entry name" value="delta_60_rpt"/>
    <property type="match status" value="12"/>
</dbReference>
<evidence type="ECO:0000313" key="1">
    <source>
        <dbReference type="EMBL" id="CAB4807843.1"/>
    </source>
</evidence>
<reference evidence="1" key="1">
    <citation type="submission" date="2020-05" db="EMBL/GenBank/DDBJ databases">
        <authorList>
            <person name="Chiriac C."/>
            <person name="Salcher M."/>
            <person name="Ghai R."/>
            <person name="Kavagutti S V."/>
        </authorList>
    </citation>
    <scope>NUCLEOTIDE SEQUENCE</scope>
</reference>
<dbReference type="EMBL" id="CAFAAL010000089">
    <property type="protein sequence ID" value="CAB4807843.1"/>
    <property type="molecule type" value="Genomic_DNA"/>
</dbReference>
<organism evidence="1">
    <name type="scientific">freshwater metagenome</name>
    <dbReference type="NCBI Taxonomy" id="449393"/>
    <lineage>
        <taxon>unclassified sequences</taxon>
        <taxon>metagenomes</taxon>
        <taxon>ecological metagenomes</taxon>
    </lineage>
</organism>
<dbReference type="SUPFAM" id="SSF63829">
    <property type="entry name" value="Calcium-dependent phosphotriesterase"/>
    <property type="match status" value="1"/>
</dbReference>
<dbReference type="AlphaFoldDB" id="A0A6J6YHU2"/>
<sequence length="1227" mass="125770">MKLRFTQRVVRSAIAATLLASVAMTTAAHVSAADGDSDQSFFAGRVLHEFGGPSTFYDAAVQSDGKIVTTGKVEIAGVDQILVARFNTDGSLDTTFNLTGWRSIPLGSGDSEGNAVLTQSDGSIFVRAMSDYNTVVPDPYRDALIIKLTSSGAFDTTYAVSSVPPSVTPGVKYLSISRSTISGGPSTMAFDSVGRLVVIGTVRDGSDATSSYVARLLSNGEYDSTFDSDGLREFFTPTETSFSSVAITTGDKIVVGGSRRIGVGSETRGIVAKFNTNGTPDLSFDTDGWVDVSSAQAISAIALQADGKIVVAGITVIGGADTSLALRLNSSGSIDTTFSASGTFVSPASDAAFLGIHIDSSGKIVIFGFASTNPEKADLLAIRLSSNGVLDSTFGNSGISRTPVGFSALAFSGTVQGDGRYILVGQTTGSIESYRAVIVRLDSLGKPDATFLSGGFTQQNSLLNGVYGSRILELADGSFITLGGVSIAAPYMYLVKYRSDGTIDRSFGSDFGVGIGTIGLAAGPVGAASYLLNLESQSSGRILVLAQQPISTGSPVVLGFTNAGILDPTFGVSGTAAFTVDNMIPTKMVVLPDNKILVTASTTTAGESRMYRLNANGTIDSSFGTGGSTLIASPDTSAALVSAMNVSADGKIIVVGELASTSDSRTLISRYSANGTLDTTFGTNGFAFVGPGTSGNYAATVNVLPDGRLLISGQSDFGTSHEIFLTRLSSSGTTDTTFGTNGYIRYAGVGSSVYAVVAVQPDQRILIGYATDQVIINRLNENGSIDSTFGTNGSITRRADSGERNIIDLVRLRNGKIMASWVNYPLVGFKTFDIARIQATTRPIVPLTPARLFDTRDGSGSVAVGKVGDGLGGGIPIEFTVTGQGGVPAAGVGAVSLNVTAVNTEAPNEGGYVTVYPCGTRPNASNLNFTSNQIIPNAVIAPVSANGKVCFYVYGKAHLLADVNGWLPNGAAFTAVSPARLFDTRDGSGSVAVGKVGDGLGGGTPIEFTVTGQGGVPASGVGAVSLNVTAVNTEAPSEGGYVTVYPCGTRPNASNLNFISGQIIPNAVIAPVSANGKVCFYVYGKAHLLADVNGWFAESQGANSVTPARLFDTRDGSGGVNASKVGDGLGGGTPIEFTVTGQGGVPATGVGAVSLNVTAVNTEAPNEGGYVTVYPCGTRPNASNLNFTSNQIIPNAVIAPVSANGKVCFYVYGKAHLLADVNGWYPG</sequence>